<evidence type="ECO:0000313" key="14">
    <source>
        <dbReference type="EMBL" id="KNE61866.1"/>
    </source>
</evidence>
<dbReference type="Gene3D" id="3.90.180.10">
    <property type="entry name" value="Medium-chain alcohol dehydrogenases, catalytic domain"/>
    <property type="match status" value="1"/>
</dbReference>
<dbReference type="Proteomes" id="UP000054350">
    <property type="component" value="Unassembled WGS sequence"/>
</dbReference>
<comment type="similarity">
    <text evidence="2">Belongs to the zinc-containing alcohol dehydrogenase family. Quinone oxidoreductase subfamily.</text>
</comment>
<dbReference type="Pfam" id="PF08240">
    <property type="entry name" value="ADH_N"/>
    <property type="match status" value="1"/>
</dbReference>
<evidence type="ECO:0000256" key="1">
    <source>
        <dbReference type="ARBA" id="ARBA00004173"/>
    </source>
</evidence>
<evidence type="ECO:0000256" key="6">
    <source>
        <dbReference type="ARBA" id="ARBA00022946"/>
    </source>
</evidence>
<dbReference type="CDD" id="cd08290">
    <property type="entry name" value="ETR"/>
    <property type="match status" value="1"/>
</dbReference>
<keyword evidence="15" id="KW-1185">Reference proteome</keyword>
<comment type="catalytic activity">
    <reaction evidence="12">
        <text>a 2,3-saturated acyl-[ACP] + NADP(+) = a (2E)-enoyl-[ACP] + NADPH + H(+)</text>
        <dbReference type="Rhea" id="RHEA:22564"/>
        <dbReference type="Rhea" id="RHEA-COMP:9925"/>
        <dbReference type="Rhea" id="RHEA-COMP:9926"/>
        <dbReference type="ChEBI" id="CHEBI:15378"/>
        <dbReference type="ChEBI" id="CHEBI:57783"/>
        <dbReference type="ChEBI" id="CHEBI:58349"/>
        <dbReference type="ChEBI" id="CHEBI:78784"/>
        <dbReference type="ChEBI" id="CHEBI:78785"/>
        <dbReference type="EC" id="1.3.1.104"/>
    </reaction>
</comment>
<dbReference type="InterPro" id="IPR036291">
    <property type="entry name" value="NAD(P)-bd_dom_sf"/>
</dbReference>
<evidence type="ECO:0000256" key="9">
    <source>
        <dbReference type="ARBA" id="ARBA00023128"/>
    </source>
</evidence>
<reference evidence="14 15" key="1">
    <citation type="submission" date="2009-11" db="EMBL/GenBank/DDBJ databases">
        <title>Annotation of Allomyces macrogynus ATCC 38327.</title>
        <authorList>
            <consortium name="The Broad Institute Genome Sequencing Platform"/>
            <person name="Russ C."/>
            <person name="Cuomo C."/>
            <person name="Burger G."/>
            <person name="Gray M.W."/>
            <person name="Holland P.W.H."/>
            <person name="King N."/>
            <person name="Lang F.B.F."/>
            <person name="Roger A.J."/>
            <person name="Ruiz-Trillo I."/>
            <person name="Young S.K."/>
            <person name="Zeng Q."/>
            <person name="Gargeya S."/>
            <person name="Fitzgerald M."/>
            <person name="Haas B."/>
            <person name="Abouelleil A."/>
            <person name="Alvarado L."/>
            <person name="Arachchi H.M."/>
            <person name="Berlin A."/>
            <person name="Chapman S.B."/>
            <person name="Gearin G."/>
            <person name="Goldberg J."/>
            <person name="Griggs A."/>
            <person name="Gujja S."/>
            <person name="Hansen M."/>
            <person name="Heiman D."/>
            <person name="Howarth C."/>
            <person name="Larimer J."/>
            <person name="Lui A."/>
            <person name="MacDonald P.J.P."/>
            <person name="McCowen C."/>
            <person name="Montmayeur A."/>
            <person name="Murphy C."/>
            <person name="Neiman D."/>
            <person name="Pearson M."/>
            <person name="Priest M."/>
            <person name="Roberts A."/>
            <person name="Saif S."/>
            <person name="Shea T."/>
            <person name="Sisk P."/>
            <person name="Stolte C."/>
            <person name="Sykes S."/>
            <person name="Wortman J."/>
            <person name="Nusbaum C."/>
            <person name="Birren B."/>
        </authorList>
    </citation>
    <scope>NUCLEOTIDE SEQUENCE [LARGE SCALE GENOMIC DNA]</scope>
    <source>
        <strain evidence="14 15">ATCC 38327</strain>
    </source>
</reference>
<accession>A0A0L0SH90</accession>
<dbReference type="InterPro" id="IPR013154">
    <property type="entry name" value="ADH-like_N"/>
</dbReference>
<keyword evidence="5" id="KW-0521">NADP</keyword>
<dbReference type="eggNOG" id="KOG0025">
    <property type="taxonomic scope" value="Eukaryota"/>
</dbReference>
<dbReference type="EC" id="1.3.1.104" evidence="11"/>
<evidence type="ECO:0000256" key="2">
    <source>
        <dbReference type="ARBA" id="ARBA00010371"/>
    </source>
</evidence>
<dbReference type="EMBL" id="GG745339">
    <property type="protein sequence ID" value="KNE61866.1"/>
    <property type="molecule type" value="Genomic_DNA"/>
</dbReference>
<dbReference type="Gene3D" id="3.40.50.720">
    <property type="entry name" value="NAD(P)-binding Rossmann-like Domain"/>
    <property type="match status" value="1"/>
</dbReference>
<gene>
    <name evidence="14" type="ORF">AMAG_07138</name>
</gene>
<dbReference type="VEuPathDB" id="FungiDB:AMAG_07138"/>
<dbReference type="InterPro" id="IPR051034">
    <property type="entry name" value="Mito_Enoyl-ACP_Reductase"/>
</dbReference>
<dbReference type="OMA" id="LQTHYHK"/>
<dbReference type="SMART" id="SM00829">
    <property type="entry name" value="PKS_ER"/>
    <property type="match status" value="1"/>
</dbReference>
<dbReference type="AlphaFoldDB" id="A0A0L0SH90"/>
<dbReference type="GO" id="GO:0005739">
    <property type="term" value="C:mitochondrion"/>
    <property type="evidence" value="ECO:0007669"/>
    <property type="project" value="UniProtKB-SubCell"/>
</dbReference>
<evidence type="ECO:0000256" key="8">
    <source>
        <dbReference type="ARBA" id="ARBA00023098"/>
    </source>
</evidence>
<evidence type="ECO:0000256" key="3">
    <source>
        <dbReference type="ARBA" id="ARBA00022516"/>
    </source>
</evidence>
<dbReference type="PANTHER" id="PTHR43981:SF2">
    <property type="entry name" value="ENOYL-[ACYL-CARRIER-PROTEIN] REDUCTASE, MITOCHONDRIAL"/>
    <property type="match status" value="1"/>
</dbReference>
<dbReference type="Pfam" id="PF00107">
    <property type="entry name" value="ADH_zinc_N"/>
    <property type="match status" value="1"/>
</dbReference>
<dbReference type="OrthoDB" id="7482721at2759"/>
<evidence type="ECO:0000256" key="11">
    <source>
        <dbReference type="ARBA" id="ARBA00038963"/>
    </source>
</evidence>
<dbReference type="SUPFAM" id="SSF51735">
    <property type="entry name" value="NAD(P)-binding Rossmann-fold domains"/>
    <property type="match status" value="1"/>
</dbReference>
<dbReference type="PANTHER" id="PTHR43981">
    <property type="entry name" value="ENOYL-[ACYL-CARRIER-PROTEIN] REDUCTASE, MITOCHONDRIAL"/>
    <property type="match status" value="1"/>
</dbReference>
<protein>
    <recommendedName>
        <fullName evidence="11">enoyl-[acyl-carrier-protein] reductase</fullName>
        <ecNumber evidence="11">1.3.1.104</ecNumber>
    </recommendedName>
</protein>
<evidence type="ECO:0000256" key="5">
    <source>
        <dbReference type="ARBA" id="ARBA00022857"/>
    </source>
</evidence>
<proteinExistence type="inferred from homology"/>
<dbReference type="GO" id="GO:0141148">
    <property type="term" value="F:enoyl-[acyl-carrier-protein] reductase (NADPH) activity"/>
    <property type="evidence" value="ECO:0007669"/>
    <property type="project" value="UniProtKB-EC"/>
</dbReference>
<keyword evidence="4" id="KW-0276">Fatty acid metabolism</keyword>
<evidence type="ECO:0000256" key="7">
    <source>
        <dbReference type="ARBA" id="ARBA00023002"/>
    </source>
</evidence>
<evidence type="ECO:0000259" key="13">
    <source>
        <dbReference type="SMART" id="SM00829"/>
    </source>
</evidence>
<reference evidence="15" key="2">
    <citation type="submission" date="2009-11" db="EMBL/GenBank/DDBJ databases">
        <title>The Genome Sequence of Allomyces macrogynus strain ATCC 38327.</title>
        <authorList>
            <consortium name="The Broad Institute Genome Sequencing Platform"/>
            <person name="Russ C."/>
            <person name="Cuomo C."/>
            <person name="Shea T."/>
            <person name="Young S.K."/>
            <person name="Zeng Q."/>
            <person name="Koehrsen M."/>
            <person name="Haas B."/>
            <person name="Borodovsky M."/>
            <person name="Guigo R."/>
            <person name="Alvarado L."/>
            <person name="Berlin A."/>
            <person name="Borenstein D."/>
            <person name="Chen Z."/>
            <person name="Engels R."/>
            <person name="Freedman E."/>
            <person name="Gellesch M."/>
            <person name="Goldberg J."/>
            <person name="Griggs A."/>
            <person name="Gujja S."/>
            <person name="Heiman D."/>
            <person name="Hepburn T."/>
            <person name="Howarth C."/>
            <person name="Jen D."/>
            <person name="Larson L."/>
            <person name="Lewis B."/>
            <person name="Mehta T."/>
            <person name="Park D."/>
            <person name="Pearson M."/>
            <person name="Roberts A."/>
            <person name="Saif S."/>
            <person name="Shenoy N."/>
            <person name="Sisk P."/>
            <person name="Stolte C."/>
            <person name="Sykes S."/>
            <person name="Walk T."/>
            <person name="White J."/>
            <person name="Yandava C."/>
            <person name="Burger G."/>
            <person name="Gray M.W."/>
            <person name="Holland P.W.H."/>
            <person name="King N."/>
            <person name="Lang F.B.F."/>
            <person name="Roger A.J."/>
            <person name="Ruiz-Trillo I."/>
            <person name="Lander E."/>
            <person name="Nusbaum C."/>
        </authorList>
    </citation>
    <scope>NUCLEOTIDE SEQUENCE [LARGE SCALE GENOMIC DNA]</scope>
    <source>
        <strain evidence="15">ATCC 38327</strain>
    </source>
</reference>
<dbReference type="GO" id="GO:0006633">
    <property type="term" value="P:fatty acid biosynthetic process"/>
    <property type="evidence" value="ECO:0007669"/>
    <property type="project" value="UniProtKB-KW"/>
</dbReference>
<organism evidence="14 15">
    <name type="scientific">Allomyces macrogynus (strain ATCC 38327)</name>
    <name type="common">Allomyces javanicus var. macrogynus</name>
    <dbReference type="NCBI Taxonomy" id="578462"/>
    <lineage>
        <taxon>Eukaryota</taxon>
        <taxon>Fungi</taxon>
        <taxon>Fungi incertae sedis</taxon>
        <taxon>Blastocladiomycota</taxon>
        <taxon>Blastocladiomycetes</taxon>
        <taxon>Blastocladiales</taxon>
        <taxon>Blastocladiaceae</taxon>
        <taxon>Allomyces</taxon>
    </lineage>
</organism>
<dbReference type="InterPro" id="IPR011032">
    <property type="entry name" value="GroES-like_sf"/>
</dbReference>
<evidence type="ECO:0000313" key="15">
    <source>
        <dbReference type="Proteomes" id="UP000054350"/>
    </source>
</evidence>
<keyword evidence="9" id="KW-0496">Mitochondrion</keyword>
<dbReference type="InterPro" id="IPR013149">
    <property type="entry name" value="ADH-like_C"/>
</dbReference>
<keyword evidence="7" id="KW-0560">Oxidoreductase</keyword>
<comment type="subcellular location">
    <subcellularLocation>
        <location evidence="1">Mitochondrion</location>
    </subcellularLocation>
</comment>
<keyword evidence="8" id="KW-0443">Lipid metabolism</keyword>
<dbReference type="InterPro" id="IPR020843">
    <property type="entry name" value="ER"/>
</dbReference>
<sequence>MATPTTTTAFYIRSNGDPAAVLESGAVALPANDLQPNQVLLKILAAPVNPSDLYGVLGVYPVPLTPATTADKTKDVRVPGYEAVAEVARVGSAVRDIQVGDWVVPFRNGFGTWRAHAAVDAENVFVVRKMGEPELALEDAAALYINLPTAYRLLKDFGTLEKGDWVVQTAANSLVGKYVIQLARAWGLRTINLIRDRKDFDATKKELMDLGATAVLRNETDELADFVKANVDAKRGVRLALDPVGGASLAPMVKVLGAHGAAVLYGLLSGDPTPAIPVGDVMFRQLKVCGFWVAQWDRDAEVAEKQAMNDELVALLRAGKIKSPAVEKVVVPIDGRAVGEEVVKRVASGLAGYRGNKDLLVFQH</sequence>
<dbReference type="SUPFAM" id="SSF50129">
    <property type="entry name" value="GroES-like"/>
    <property type="match status" value="1"/>
</dbReference>
<evidence type="ECO:0000256" key="4">
    <source>
        <dbReference type="ARBA" id="ARBA00022832"/>
    </source>
</evidence>
<dbReference type="STRING" id="578462.A0A0L0SH90"/>
<feature type="domain" description="Enoyl reductase (ER)" evidence="13">
    <location>
        <begin position="20"/>
        <end position="350"/>
    </location>
</feature>
<evidence type="ECO:0000256" key="10">
    <source>
        <dbReference type="ARBA" id="ARBA00023160"/>
    </source>
</evidence>
<evidence type="ECO:0000256" key="12">
    <source>
        <dbReference type="ARBA" id="ARBA00048843"/>
    </source>
</evidence>
<keyword evidence="3" id="KW-0444">Lipid biosynthesis</keyword>
<name>A0A0L0SH90_ALLM3</name>
<keyword evidence="10" id="KW-0275">Fatty acid biosynthesis</keyword>
<keyword evidence="6" id="KW-0809">Transit peptide</keyword>